<feature type="compositionally biased region" description="Gly residues" evidence="1">
    <location>
        <begin position="70"/>
        <end position="82"/>
    </location>
</feature>
<feature type="compositionally biased region" description="Basic and acidic residues" evidence="1">
    <location>
        <begin position="121"/>
        <end position="130"/>
    </location>
</feature>
<organism evidence="2 3">
    <name type="scientific">Pleuronectes platessa</name>
    <name type="common">European plaice</name>
    <dbReference type="NCBI Taxonomy" id="8262"/>
    <lineage>
        <taxon>Eukaryota</taxon>
        <taxon>Metazoa</taxon>
        <taxon>Chordata</taxon>
        <taxon>Craniata</taxon>
        <taxon>Vertebrata</taxon>
        <taxon>Euteleostomi</taxon>
        <taxon>Actinopterygii</taxon>
        <taxon>Neopterygii</taxon>
        <taxon>Teleostei</taxon>
        <taxon>Neoteleostei</taxon>
        <taxon>Acanthomorphata</taxon>
        <taxon>Carangaria</taxon>
        <taxon>Pleuronectiformes</taxon>
        <taxon>Pleuronectoidei</taxon>
        <taxon>Pleuronectidae</taxon>
        <taxon>Pleuronectes</taxon>
    </lineage>
</organism>
<accession>A0A9N7Y1E9</accession>
<feature type="compositionally biased region" description="Polar residues" evidence="1">
    <location>
        <begin position="186"/>
        <end position="204"/>
    </location>
</feature>
<keyword evidence="3" id="KW-1185">Reference proteome</keyword>
<dbReference type="AlphaFoldDB" id="A0A9N7Y1E9"/>
<gene>
    <name evidence="2" type="ORF">PLEPLA_LOCUS1855</name>
</gene>
<evidence type="ECO:0000313" key="2">
    <source>
        <dbReference type="EMBL" id="CAB1414150.1"/>
    </source>
</evidence>
<name>A0A9N7Y1E9_PLEPL</name>
<protein>
    <submittedName>
        <fullName evidence="2">Uncharacterized protein</fullName>
    </submittedName>
</protein>
<sequence length="204" mass="22513">MKSGISLHFRDQRLGTCPSLRDQRLGTCPSLTDHNKHVALFVLWLNNSNTRWEHKLQNPPVVPPADPGFKGAGGSGRGGTGRGGDRSRPITVTWSRDLLRPQPVMGQRRLTTDRAAIGRRAPGEADERRSRSLQATSSSSYVKYVNKCQEESGGVRGVRGVRRSQEESEESGGTEESRRSVLLEPPTQTSDTQRKSIQLSSNHD</sequence>
<feature type="region of interest" description="Disordered" evidence="1">
    <location>
        <begin position="58"/>
        <end position="204"/>
    </location>
</feature>
<evidence type="ECO:0000313" key="3">
    <source>
        <dbReference type="Proteomes" id="UP001153269"/>
    </source>
</evidence>
<evidence type="ECO:0000256" key="1">
    <source>
        <dbReference type="SAM" id="MobiDB-lite"/>
    </source>
</evidence>
<dbReference type="Proteomes" id="UP001153269">
    <property type="component" value="Unassembled WGS sequence"/>
</dbReference>
<reference evidence="2" key="1">
    <citation type="submission" date="2020-03" db="EMBL/GenBank/DDBJ databases">
        <authorList>
            <person name="Weist P."/>
        </authorList>
    </citation>
    <scope>NUCLEOTIDE SEQUENCE</scope>
</reference>
<proteinExistence type="predicted"/>
<dbReference type="EMBL" id="CADEAL010000091">
    <property type="protein sequence ID" value="CAB1414150.1"/>
    <property type="molecule type" value="Genomic_DNA"/>
</dbReference>
<comment type="caution">
    <text evidence="2">The sequence shown here is derived from an EMBL/GenBank/DDBJ whole genome shotgun (WGS) entry which is preliminary data.</text>
</comment>